<keyword evidence="2" id="KW-1185">Reference proteome</keyword>
<organism evidence="1 2">
    <name type="scientific">Daphnia magna</name>
    <dbReference type="NCBI Taxonomy" id="35525"/>
    <lineage>
        <taxon>Eukaryota</taxon>
        <taxon>Metazoa</taxon>
        <taxon>Ecdysozoa</taxon>
        <taxon>Arthropoda</taxon>
        <taxon>Crustacea</taxon>
        <taxon>Branchiopoda</taxon>
        <taxon>Diplostraca</taxon>
        <taxon>Cladocera</taxon>
        <taxon>Anomopoda</taxon>
        <taxon>Daphniidae</taxon>
        <taxon>Daphnia</taxon>
    </lineage>
</organism>
<dbReference type="EMBL" id="JAOYFB010000037">
    <property type="protein sequence ID" value="KAK4022821.1"/>
    <property type="molecule type" value="Genomic_DNA"/>
</dbReference>
<name>A0ABR0ACH2_9CRUS</name>
<evidence type="ECO:0008006" key="3">
    <source>
        <dbReference type="Google" id="ProtNLM"/>
    </source>
</evidence>
<comment type="caution">
    <text evidence="1">The sequence shown here is derived from an EMBL/GenBank/DDBJ whole genome shotgun (WGS) entry which is preliminary data.</text>
</comment>
<sequence length="177" mass="19863">MAINTAVSDFDIQDAFDSLVLSEDSFVKKAHEEGVVQGEIVGFQEGFDLGNQKGAEIGSEIFYYRGFAKGWIAVLSENECDFTQTLHHLLELCSNSLDPEFVDEVSQCRIRERQGETNPKCVKALKKLLKLLDSFPQDNPKSQDIIALLQEIRAKFKHCCAVLKVDASYSAKSQLHF</sequence>
<dbReference type="InterPro" id="IPR052436">
    <property type="entry name" value="LTO1_adapter"/>
</dbReference>
<dbReference type="PANTHER" id="PTHR28532">
    <property type="entry name" value="GEO13458P1"/>
    <property type="match status" value="1"/>
</dbReference>
<reference evidence="1 2" key="1">
    <citation type="journal article" date="2023" name="Nucleic Acids Res.">
        <title>The hologenome of Daphnia magna reveals possible DNA methylation and microbiome-mediated evolution of the host genome.</title>
        <authorList>
            <person name="Chaturvedi A."/>
            <person name="Li X."/>
            <person name="Dhandapani V."/>
            <person name="Marshall H."/>
            <person name="Kissane S."/>
            <person name="Cuenca-Cambronero M."/>
            <person name="Asole G."/>
            <person name="Calvet F."/>
            <person name="Ruiz-Romero M."/>
            <person name="Marangio P."/>
            <person name="Guigo R."/>
            <person name="Rago D."/>
            <person name="Mirbahai L."/>
            <person name="Eastwood N."/>
            <person name="Colbourne J.K."/>
            <person name="Zhou J."/>
            <person name="Mallon E."/>
            <person name="Orsini L."/>
        </authorList>
    </citation>
    <scope>NUCLEOTIDE SEQUENCE [LARGE SCALE GENOMIC DNA]</scope>
    <source>
        <strain evidence="1">LRV0_1</strain>
    </source>
</reference>
<evidence type="ECO:0000313" key="1">
    <source>
        <dbReference type="EMBL" id="KAK4022821.1"/>
    </source>
</evidence>
<dbReference type="Proteomes" id="UP001234178">
    <property type="component" value="Unassembled WGS sequence"/>
</dbReference>
<proteinExistence type="predicted"/>
<accession>A0ABR0ACH2</accession>
<gene>
    <name evidence="1" type="ORF">OUZ56_008267</name>
</gene>
<dbReference type="PANTHER" id="PTHR28532:SF1">
    <property type="entry name" value="ORAL CANCER OVEREXPRESSED 1"/>
    <property type="match status" value="1"/>
</dbReference>
<protein>
    <recommendedName>
        <fullName evidence="3">Oral cancer-overexpressed protein</fullName>
    </recommendedName>
</protein>
<evidence type="ECO:0000313" key="2">
    <source>
        <dbReference type="Proteomes" id="UP001234178"/>
    </source>
</evidence>